<dbReference type="AlphaFoldDB" id="A0A8C9WVW2"/>
<sequence>TKNYPWRHVQLLNCHLCVLSVCILSAIYSGWVGFRKRRTGWFRKRDTRDTIPGLLGDTPVFDPSTTPTNLPTQIFALSYYSLRRKFTCNRKVM</sequence>
<keyword evidence="1" id="KW-0472">Membrane</keyword>
<name>A0A8C9WVW2_SANLU</name>
<proteinExistence type="predicted"/>
<keyword evidence="3" id="KW-1185">Reference proteome</keyword>
<organism evidence="2 3">
    <name type="scientific">Sander lucioperca</name>
    <name type="common">Pike-perch</name>
    <name type="synonym">Perca lucioperca</name>
    <dbReference type="NCBI Taxonomy" id="283035"/>
    <lineage>
        <taxon>Eukaryota</taxon>
        <taxon>Metazoa</taxon>
        <taxon>Chordata</taxon>
        <taxon>Craniata</taxon>
        <taxon>Vertebrata</taxon>
        <taxon>Euteleostomi</taxon>
        <taxon>Actinopterygii</taxon>
        <taxon>Neopterygii</taxon>
        <taxon>Teleostei</taxon>
        <taxon>Neoteleostei</taxon>
        <taxon>Acanthomorphata</taxon>
        <taxon>Eupercaria</taxon>
        <taxon>Perciformes</taxon>
        <taxon>Percoidei</taxon>
        <taxon>Percidae</taxon>
        <taxon>Luciopercinae</taxon>
        <taxon>Sander</taxon>
    </lineage>
</organism>
<feature type="transmembrane region" description="Helical" evidence="1">
    <location>
        <begin position="12"/>
        <end position="34"/>
    </location>
</feature>
<evidence type="ECO:0000313" key="2">
    <source>
        <dbReference type="Ensembl" id="ENSSLUP00000000094.1"/>
    </source>
</evidence>
<evidence type="ECO:0000313" key="3">
    <source>
        <dbReference type="Proteomes" id="UP000694568"/>
    </source>
</evidence>
<evidence type="ECO:0000256" key="1">
    <source>
        <dbReference type="SAM" id="Phobius"/>
    </source>
</evidence>
<protein>
    <submittedName>
        <fullName evidence="2">Uncharacterized protein</fullName>
    </submittedName>
</protein>
<dbReference type="Proteomes" id="UP000694568">
    <property type="component" value="Unplaced"/>
</dbReference>
<keyword evidence="1" id="KW-0812">Transmembrane</keyword>
<reference evidence="2" key="2">
    <citation type="submission" date="2025-09" db="UniProtKB">
        <authorList>
            <consortium name="Ensembl"/>
        </authorList>
    </citation>
    <scope>IDENTIFICATION</scope>
</reference>
<keyword evidence="1" id="KW-1133">Transmembrane helix</keyword>
<accession>A0A8C9WVW2</accession>
<dbReference type="Ensembl" id="ENSSLUT00000000124.1">
    <property type="protein sequence ID" value="ENSSLUP00000000094.1"/>
    <property type="gene ID" value="ENSSLUG00000000103.1"/>
</dbReference>
<reference evidence="2" key="1">
    <citation type="submission" date="2025-08" db="UniProtKB">
        <authorList>
            <consortium name="Ensembl"/>
        </authorList>
    </citation>
    <scope>IDENTIFICATION</scope>
</reference>